<accession>A0ABT5VI77</accession>
<evidence type="ECO:0000313" key="4">
    <source>
        <dbReference type="EMBL" id="MDE5414960.1"/>
    </source>
</evidence>
<feature type="coiled-coil region" evidence="1">
    <location>
        <begin position="181"/>
        <end position="242"/>
    </location>
</feature>
<evidence type="ECO:0000256" key="1">
    <source>
        <dbReference type="SAM" id="Coils"/>
    </source>
</evidence>
<keyword evidence="2" id="KW-1133">Transmembrane helix</keyword>
<gene>
    <name evidence="4" type="ORF">N7Z68_16485</name>
</gene>
<proteinExistence type="predicted"/>
<dbReference type="PANTHER" id="PTHR41259">
    <property type="entry name" value="DOUBLE-STRAND BREAK REPAIR RAD50 ATPASE, PUTATIVE-RELATED"/>
    <property type="match status" value="1"/>
</dbReference>
<evidence type="ECO:0000313" key="5">
    <source>
        <dbReference type="Proteomes" id="UP001148125"/>
    </source>
</evidence>
<keyword evidence="2" id="KW-0472">Membrane</keyword>
<comment type="caution">
    <text evidence="4">The sequence shown here is derived from an EMBL/GenBank/DDBJ whole genome shotgun (WGS) entry which is preliminary data.</text>
</comment>
<evidence type="ECO:0000256" key="2">
    <source>
        <dbReference type="SAM" id="Phobius"/>
    </source>
</evidence>
<keyword evidence="2" id="KW-0812">Transmembrane</keyword>
<feature type="transmembrane region" description="Helical" evidence="2">
    <location>
        <begin position="469"/>
        <end position="486"/>
    </location>
</feature>
<organism evidence="4 5">
    <name type="scientific">Alkalihalobacterium chitinilyticum</name>
    <dbReference type="NCBI Taxonomy" id="2980103"/>
    <lineage>
        <taxon>Bacteria</taxon>
        <taxon>Bacillati</taxon>
        <taxon>Bacillota</taxon>
        <taxon>Bacilli</taxon>
        <taxon>Bacillales</taxon>
        <taxon>Bacillaceae</taxon>
        <taxon>Alkalihalobacterium</taxon>
    </lineage>
</organism>
<dbReference type="Proteomes" id="UP001148125">
    <property type="component" value="Unassembled WGS sequence"/>
</dbReference>
<feature type="coiled-coil region" evidence="1">
    <location>
        <begin position="401"/>
        <end position="451"/>
    </location>
</feature>
<dbReference type="SUPFAM" id="SSF52540">
    <property type="entry name" value="P-loop containing nucleoside triphosphate hydrolases"/>
    <property type="match status" value="1"/>
</dbReference>
<sequence length="989" mass="115139">MRITHLHIYGYGKFYDKQINFHSTGLQVIYGENEKGKSTIKSFITVMLFGFPTKSQAGAHYEPKHGNSYGGKLTIEISDIGKVTIERQKGKNNGKAIVYFEDGTVGGEETLNNLLGGIDKRVFLGIFSFSASDLQKMEQLKTEELNQYLQGASIWGKGSLSELEKKIEKGQQELFKPNGKRPVLNEKLQQLEEMKKNLKQVESQLNHYNDLLVERKELHSQYKQVNETINVLKDRIKIQEKLKLIEPLYVQEKGIISQLEQLPFIENFPMHGIDAVKDSLAKEQTLKEQLIDLELKLSEHKQQIKEGTVKDDFELIKEQALLLKEQSYEYERLKEELSSVELELRKTNQLIAAHTERLGRNWSNETILRAETSLTGKEELKILVQRERKTRYEQEHLDGELKTKSLQLEQIKEKLTDIRKQCLSNEDKEEMEQELIKRKEEKSQRLELEQQIHWQKFQPKTSDHQKKNGYYLLLISLLLVGVGVWLAYVQQWIPSMLSLIAATVMLYMNSTNRMSTDQTSDSEIQDLGKKLERLRTIPELEREIEHIDRILNDNTVKENQLEIRQQQLSQEEKGYNLVLAAIETCENELELIQNQLVEWCRKYQFGHYGNGEHHLELFDLIVDTKQLINDHNYFEKRKTEIGERLEEIEKLGKKIAGELFIKENDSFAVLVHKVQEVIEREEKTRMQILETNKIMKRLELEIDTLKKKIQYLQEERSTWLEKGSANEEEEFFCLANIASERQKLEKELVFLRSQQAQIGTESLTKEEAGAQLEQGLVTIEETLAMLNEQLTETIELQAAQQKQLGRIDHEIEQLEKGTNHSQLCQTYELQKSEFQEAAKEWATLRIGQLILRQAKSIYELERQPVVVQKAKDIFSQMTNGEYIHLFAPISENTFVVERHDGVRFYPDELSQGTGEQLYLSLRLALALAYQAHSPMPIILDDIMVNFDDIRKVNAKTVLEEVAKKHQVLFFSCHEQIKNLFQQESTMVLS</sequence>
<name>A0ABT5VI77_9BACI</name>
<dbReference type="InterPro" id="IPR027417">
    <property type="entry name" value="P-loop_NTPase"/>
</dbReference>
<feature type="coiled-coil region" evidence="1">
    <location>
        <begin position="688"/>
        <end position="754"/>
    </location>
</feature>
<feature type="domain" description="YhaN AAA" evidence="3">
    <location>
        <begin position="1"/>
        <end position="203"/>
    </location>
</feature>
<keyword evidence="1" id="KW-0175">Coiled coil</keyword>
<keyword evidence="5" id="KW-1185">Reference proteome</keyword>
<dbReference type="RefSeq" id="WP_275119568.1">
    <property type="nucleotide sequence ID" value="NZ_JAOTPO010000012.1"/>
</dbReference>
<dbReference type="InterPro" id="IPR038734">
    <property type="entry name" value="YhaN_AAA"/>
</dbReference>
<dbReference type="Pfam" id="PF13514">
    <property type="entry name" value="AAA_27"/>
    <property type="match status" value="1"/>
</dbReference>
<dbReference type="EMBL" id="JAOTPO010000012">
    <property type="protein sequence ID" value="MDE5414960.1"/>
    <property type="molecule type" value="Genomic_DNA"/>
</dbReference>
<reference evidence="4" key="1">
    <citation type="submission" date="2024-05" db="EMBL/GenBank/DDBJ databases">
        <title>Alkalihalobacillus sp. strain MEB203 novel alkaliphilic bacterium from Lonar Lake, India.</title>
        <authorList>
            <person name="Joshi A."/>
            <person name="Thite S."/>
            <person name="Mengade P."/>
        </authorList>
    </citation>
    <scope>NUCLEOTIDE SEQUENCE</scope>
    <source>
        <strain evidence="4">MEB 203</strain>
    </source>
</reference>
<feature type="coiled-coil region" evidence="1">
    <location>
        <begin position="283"/>
        <end position="350"/>
    </location>
</feature>
<evidence type="ECO:0000259" key="3">
    <source>
        <dbReference type="Pfam" id="PF13514"/>
    </source>
</evidence>
<dbReference type="PANTHER" id="PTHR41259:SF1">
    <property type="entry name" value="DOUBLE-STRAND BREAK REPAIR RAD50 ATPASE, PUTATIVE-RELATED"/>
    <property type="match status" value="1"/>
</dbReference>
<dbReference type="Gene3D" id="3.40.50.300">
    <property type="entry name" value="P-loop containing nucleotide triphosphate hydrolases"/>
    <property type="match status" value="2"/>
</dbReference>
<protein>
    <submittedName>
        <fullName evidence="4">AAA family ATPase</fullName>
    </submittedName>
</protein>